<evidence type="ECO:0000256" key="1">
    <source>
        <dbReference type="SAM" id="Phobius"/>
    </source>
</evidence>
<evidence type="ECO:0000313" key="2">
    <source>
        <dbReference type="EMBL" id="KAB3525459.1"/>
    </source>
</evidence>
<keyword evidence="1" id="KW-0472">Membrane</keyword>
<feature type="transmembrane region" description="Helical" evidence="1">
    <location>
        <begin position="12"/>
        <end position="29"/>
    </location>
</feature>
<dbReference type="AlphaFoldDB" id="A0A833HLA4"/>
<reference evidence="2 3" key="1">
    <citation type="submission" date="2019-10" db="EMBL/GenBank/DDBJ databases">
        <title>Alkaliphilus serpentinus sp. nov. and Alkaliphilus pronyensis sp. nov., two novel anaerobic alkaliphilic species isolated from the serpentinized-hosted hydrothermal field of the Prony Bay (New Caledonia).</title>
        <authorList>
            <person name="Postec A."/>
        </authorList>
    </citation>
    <scope>NUCLEOTIDE SEQUENCE [LARGE SCALE GENOMIC DNA]</scope>
    <source>
        <strain evidence="2 3">LacT</strain>
    </source>
</reference>
<keyword evidence="3" id="KW-1185">Reference proteome</keyword>
<dbReference type="OrthoDB" id="9923587at2"/>
<protein>
    <submittedName>
        <fullName evidence="2">Uncharacterized protein</fullName>
    </submittedName>
</protein>
<organism evidence="2 3">
    <name type="scientific">Alkaliphilus serpentinus</name>
    <dbReference type="NCBI Taxonomy" id="1482731"/>
    <lineage>
        <taxon>Bacteria</taxon>
        <taxon>Bacillati</taxon>
        <taxon>Bacillota</taxon>
        <taxon>Clostridia</taxon>
        <taxon>Peptostreptococcales</taxon>
        <taxon>Natronincolaceae</taxon>
        <taxon>Alkaliphilus</taxon>
    </lineage>
</organism>
<sequence>MSDNLTDFIYRVSTALMFIVAISSQLFFYNGTSKTISFIEESYSSGRTIYEGSPLQEDYSVMGSEIISQITLGLEKPIEVDGVSINTDVDIYNFNFSIINPTGNYDVTNIIDGNGIIMKVVYRQR</sequence>
<keyword evidence="1" id="KW-0812">Transmembrane</keyword>
<comment type="caution">
    <text evidence="2">The sequence shown here is derived from an EMBL/GenBank/DDBJ whole genome shotgun (WGS) entry which is preliminary data.</text>
</comment>
<accession>A0A833HLA4</accession>
<proteinExistence type="predicted"/>
<dbReference type="Proteomes" id="UP000465601">
    <property type="component" value="Unassembled WGS sequence"/>
</dbReference>
<dbReference type="RefSeq" id="WP_151867227.1">
    <property type="nucleotide sequence ID" value="NZ_WBZB01000067.1"/>
</dbReference>
<evidence type="ECO:0000313" key="3">
    <source>
        <dbReference type="Proteomes" id="UP000465601"/>
    </source>
</evidence>
<dbReference type="EMBL" id="WBZB01000067">
    <property type="protein sequence ID" value="KAB3525459.1"/>
    <property type="molecule type" value="Genomic_DNA"/>
</dbReference>
<keyword evidence="1" id="KW-1133">Transmembrane helix</keyword>
<gene>
    <name evidence="2" type="ORF">F8153_15350</name>
</gene>
<name>A0A833HLA4_9FIRM</name>